<organism evidence="1 2">
    <name type="scientific">Candidatus Amesbacteria bacterium GW2011_GWC1_47_15</name>
    <dbReference type="NCBI Taxonomy" id="1618364"/>
    <lineage>
        <taxon>Bacteria</taxon>
        <taxon>Candidatus Amesiibacteriota</taxon>
    </lineage>
</organism>
<name>A0A0G1S2L0_9BACT</name>
<sequence>MLSTTVNNIHRYGPECMTNRSSLVDGASLDALADYVSRYESELREFEKLSLGRKIISYISGDNPKVDMVYFSLAKRRLERESHK</sequence>
<gene>
    <name evidence="1" type="ORF">UX86_C0021G0010</name>
</gene>
<accession>A0A0G1S2L0</accession>
<dbReference type="EMBL" id="LCNU01000021">
    <property type="protein sequence ID" value="KKU63596.1"/>
    <property type="molecule type" value="Genomic_DNA"/>
</dbReference>
<proteinExistence type="predicted"/>
<dbReference type="AlphaFoldDB" id="A0A0G1S2L0"/>
<evidence type="ECO:0000313" key="1">
    <source>
        <dbReference type="EMBL" id="KKU63596.1"/>
    </source>
</evidence>
<dbReference type="Proteomes" id="UP000034502">
    <property type="component" value="Unassembled WGS sequence"/>
</dbReference>
<protein>
    <submittedName>
        <fullName evidence="1">Uncharacterized protein</fullName>
    </submittedName>
</protein>
<evidence type="ECO:0000313" key="2">
    <source>
        <dbReference type="Proteomes" id="UP000034502"/>
    </source>
</evidence>
<comment type="caution">
    <text evidence="1">The sequence shown here is derived from an EMBL/GenBank/DDBJ whole genome shotgun (WGS) entry which is preliminary data.</text>
</comment>
<reference evidence="1 2" key="1">
    <citation type="journal article" date="2015" name="Nature">
        <title>rRNA introns, odd ribosomes, and small enigmatic genomes across a large radiation of phyla.</title>
        <authorList>
            <person name="Brown C.T."/>
            <person name="Hug L.A."/>
            <person name="Thomas B.C."/>
            <person name="Sharon I."/>
            <person name="Castelle C.J."/>
            <person name="Singh A."/>
            <person name="Wilkins M.J."/>
            <person name="Williams K.H."/>
            <person name="Banfield J.F."/>
        </authorList>
    </citation>
    <scope>NUCLEOTIDE SEQUENCE [LARGE SCALE GENOMIC DNA]</scope>
</reference>